<dbReference type="InterPro" id="IPR019388">
    <property type="entry name" value="FIT"/>
</dbReference>
<dbReference type="PANTHER" id="PTHR23129:SF0">
    <property type="entry name" value="ACYL-COENZYME A DIPHOSPHATASE FITM2"/>
    <property type="match status" value="1"/>
</dbReference>
<protein>
    <recommendedName>
        <fullName evidence="11">Inositol phospholipid synthesis and fat-storage-inducing TM-domain-containing protein</fullName>
    </recommendedName>
</protein>
<evidence type="ECO:0000256" key="6">
    <source>
        <dbReference type="ARBA" id="ARBA00023098"/>
    </source>
</evidence>
<dbReference type="GO" id="GO:0005789">
    <property type="term" value="C:endoplasmic reticulum membrane"/>
    <property type="evidence" value="ECO:0007669"/>
    <property type="project" value="UniProtKB-SubCell"/>
</dbReference>
<evidence type="ECO:0008006" key="11">
    <source>
        <dbReference type="Google" id="ProtNLM"/>
    </source>
</evidence>
<organism evidence="9 10">
    <name type="scientific">Lichtheimia ornata</name>
    <dbReference type="NCBI Taxonomy" id="688661"/>
    <lineage>
        <taxon>Eukaryota</taxon>
        <taxon>Fungi</taxon>
        <taxon>Fungi incertae sedis</taxon>
        <taxon>Mucoromycota</taxon>
        <taxon>Mucoromycotina</taxon>
        <taxon>Mucoromycetes</taxon>
        <taxon>Mucorales</taxon>
        <taxon>Lichtheimiaceae</taxon>
        <taxon>Lichtheimia</taxon>
    </lineage>
</organism>
<keyword evidence="4" id="KW-0256">Endoplasmic reticulum</keyword>
<dbReference type="Proteomes" id="UP001234581">
    <property type="component" value="Unassembled WGS sequence"/>
</dbReference>
<evidence type="ECO:0000256" key="4">
    <source>
        <dbReference type="ARBA" id="ARBA00022824"/>
    </source>
</evidence>
<keyword evidence="7 8" id="KW-0472">Membrane</keyword>
<feature type="transmembrane region" description="Helical" evidence="8">
    <location>
        <begin position="93"/>
        <end position="111"/>
    </location>
</feature>
<feature type="transmembrane region" description="Helical" evidence="8">
    <location>
        <begin position="201"/>
        <end position="220"/>
    </location>
</feature>
<evidence type="ECO:0000256" key="2">
    <source>
        <dbReference type="ARBA" id="ARBA00022692"/>
    </source>
</evidence>
<evidence type="ECO:0000313" key="10">
    <source>
        <dbReference type="Proteomes" id="UP001234581"/>
    </source>
</evidence>
<keyword evidence="5 8" id="KW-1133">Transmembrane helix</keyword>
<keyword evidence="6" id="KW-0443">Lipid metabolism</keyword>
<evidence type="ECO:0000256" key="8">
    <source>
        <dbReference type="SAM" id="Phobius"/>
    </source>
</evidence>
<dbReference type="Pfam" id="PF10261">
    <property type="entry name" value="FIT"/>
    <property type="match status" value="2"/>
</dbReference>
<dbReference type="GO" id="GO:0034389">
    <property type="term" value="P:lipid droplet organization"/>
    <property type="evidence" value="ECO:0007669"/>
    <property type="project" value="TreeGrafter"/>
</dbReference>
<dbReference type="PANTHER" id="PTHR23129">
    <property type="entry name" value="ACYL-COENZYME A DIPHOSPHATASE FITM2"/>
    <property type="match status" value="1"/>
</dbReference>
<reference evidence="9 10" key="1">
    <citation type="submission" date="2023-03" db="EMBL/GenBank/DDBJ databases">
        <title>Genome sequence of Lichtheimia ornata CBS 291.66.</title>
        <authorList>
            <person name="Mohabir J.T."/>
            <person name="Shea T.P."/>
            <person name="Kurbessoian T."/>
            <person name="Berby B."/>
            <person name="Fontaine J."/>
            <person name="Livny J."/>
            <person name="Gnirke A."/>
            <person name="Stajich J.E."/>
            <person name="Cuomo C.A."/>
        </authorList>
    </citation>
    <scope>NUCLEOTIDE SEQUENCE [LARGE SCALE GENOMIC DNA]</scope>
    <source>
        <strain evidence="9">CBS 291.66</strain>
    </source>
</reference>
<dbReference type="GO" id="GO:0019915">
    <property type="term" value="P:lipid storage"/>
    <property type="evidence" value="ECO:0007669"/>
    <property type="project" value="InterPro"/>
</dbReference>
<dbReference type="AlphaFoldDB" id="A0AAD7XTU1"/>
<dbReference type="GO" id="GO:0008654">
    <property type="term" value="P:phospholipid biosynthetic process"/>
    <property type="evidence" value="ECO:0007669"/>
    <property type="project" value="TreeGrafter"/>
</dbReference>
<evidence type="ECO:0000313" key="9">
    <source>
        <dbReference type="EMBL" id="KAJ8656794.1"/>
    </source>
</evidence>
<evidence type="ECO:0000256" key="3">
    <source>
        <dbReference type="ARBA" id="ARBA00022801"/>
    </source>
</evidence>
<dbReference type="GO" id="GO:0010945">
    <property type="term" value="F:coenzyme A diphosphatase activity"/>
    <property type="evidence" value="ECO:0007669"/>
    <property type="project" value="InterPro"/>
</dbReference>
<evidence type="ECO:0000256" key="5">
    <source>
        <dbReference type="ARBA" id="ARBA00022989"/>
    </source>
</evidence>
<keyword evidence="2 8" id="KW-0812">Transmembrane</keyword>
<dbReference type="RefSeq" id="XP_058341707.1">
    <property type="nucleotide sequence ID" value="XM_058487407.1"/>
</dbReference>
<dbReference type="GeneID" id="83214799"/>
<keyword evidence="10" id="KW-1185">Reference proteome</keyword>
<feature type="transmembrane region" description="Helical" evidence="8">
    <location>
        <begin position="226"/>
        <end position="245"/>
    </location>
</feature>
<keyword evidence="3" id="KW-0378">Hydrolase</keyword>
<feature type="transmembrane region" description="Helical" evidence="8">
    <location>
        <begin position="26"/>
        <end position="43"/>
    </location>
</feature>
<comment type="caution">
    <text evidence="9">The sequence shown here is derived from an EMBL/GenBank/DDBJ whole genome shotgun (WGS) entry which is preliminary data.</text>
</comment>
<feature type="transmembrane region" description="Helical" evidence="8">
    <location>
        <begin position="63"/>
        <end position="81"/>
    </location>
</feature>
<proteinExistence type="predicted"/>
<comment type="subcellular location">
    <subcellularLocation>
        <location evidence="1">Endoplasmic reticulum membrane</location>
        <topology evidence="1">Multi-pass membrane protein</topology>
    </subcellularLocation>
</comment>
<evidence type="ECO:0000256" key="1">
    <source>
        <dbReference type="ARBA" id="ARBA00004477"/>
    </source>
</evidence>
<dbReference type="EMBL" id="JARTCD010000036">
    <property type="protein sequence ID" value="KAJ8656794.1"/>
    <property type="molecule type" value="Genomic_DNA"/>
</dbReference>
<sequence>MPESGSSAPMSTWNNIMRQLRPHQKFAAAFYLSTVIISLIYAVTCHPPVNYFSNKRNLINVYFVKLGWLWTTIIYFIYLFNVLGRKQSFERGLVRYVCMSLYWYLMTQWLLGPSFIDRVFVATGGTCRDPSAMLIQDVYQQTTCRRAGGTWSGGHDVSGHCVLLIHSSLFLWEEISWIWYSIPAVQRLKQQNGTPWLAFKLVCGLLALWWWMLVITSVYFHGHYELFTGCIFGIAGWAALYLGIFPRIPSIGLPPIQFQV</sequence>
<gene>
    <name evidence="9" type="ORF">O0I10_007390</name>
</gene>
<name>A0AAD7XTU1_9FUNG</name>
<evidence type="ECO:0000256" key="7">
    <source>
        <dbReference type="ARBA" id="ARBA00023136"/>
    </source>
</evidence>
<accession>A0AAD7XTU1</accession>